<dbReference type="Proteomes" id="UP000595466">
    <property type="component" value="Plasmid unnamed3"/>
</dbReference>
<reference evidence="1 2" key="1">
    <citation type="submission" date="2020-12" db="EMBL/GenBank/DDBJ databases">
        <title>Whole genome sequencing of Lactobacillus plantarum PC518.</title>
        <authorList>
            <person name="Guo Q."/>
        </authorList>
    </citation>
    <scope>NUCLEOTIDE SEQUENCE [LARGE SCALE GENOMIC DNA]</scope>
    <source>
        <strain evidence="1 2">PC518</strain>
        <plasmid evidence="1 2">unnamed3</plasmid>
    </source>
</reference>
<organism evidence="1 2">
    <name type="scientific">Lactiplantibacillus plantarum</name>
    <name type="common">Lactobacillus plantarum</name>
    <dbReference type="NCBI Taxonomy" id="1590"/>
    <lineage>
        <taxon>Bacteria</taxon>
        <taxon>Bacillati</taxon>
        <taxon>Bacillota</taxon>
        <taxon>Bacilli</taxon>
        <taxon>Lactobacillales</taxon>
        <taxon>Lactobacillaceae</taxon>
        <taxon>Lactiplantibacillus</taxon>
    </lineage>
</organism>
<dbReference type="EMBL" id="CP066820">
    <property type="protein sequence ID" value="QQM62608.1"/>
    <property type="molecule type" value="Genomic_DNA"/>
</dbReference>
<evidence type="ECO:0000313" key="1">
    <source>
        <dbReference type="EMBL" id="QQM62608.1"/>
    </source>
</evidence>
<evidence type="ECO:0008006" key="3">
    <source>
        <dbReference type="Google" id="ProtNLM"/>
    </source>
</evidence>
<geneLocation type="plasmid" evidence="1 2">
    <name>unnamed3</name>
</geneLocation>
<name>A0AAX1KDT1_LACPN</name>
<sequence>MSKNNRVFVIFFSILLFLTVGMSEKAYAEQISGTVHNELVGTFDKSQTSNRTIEEMKKIARDDHNVTLLITNNQVTISENIGVSDGATLRVQNQEVPIKNGKFTVNTKKCSTSKYNFSDANVKTDVTVKNNDKTINIVNRIDYGTMIDAMDKMNQTTSSNTSSNLLGMIDNTIFLRAEASARYVGQKSGQKVSKGAHVHCNRFNGIHSNHRYYSRLNGQGWVNYYKSDCWYKHKAYKCPFTKADKKCDGLLKHRAHNCSSKGHWHITCWYRN</sequence>
<proteinExistence type="predicted"/>
<dbReference type="AlphaFoldDB" id="A0AAX1KDT1"/>
<dbReference type="RefSeq" id="WP_198073613.1">
    <property type="nucleotide sequence ID" value="NZ_CP065805.1"/>
</dbReference>
<evidence type="ECO:0000313" key="2">
    <source>
        <dbReference type="Proteomes" id="UP000595466"/>
    </source>
</evidence>
<protein>
    <recommendedName>
        <fullName evidence="3">Extracellular protein</fullName>
    </recommendedName>
</protein>
<gene>
    <name evidence="1" type="ORF">JH395_15660</name>
</gene>
<accession>A0AAX1KDT1</accession>
<keyword evidence="1" id="KW-0614">Plasmid</keyword>